<comment type="caution">
    <text evidence="1">The sequence shown here is derived from an EMBL/GenBank/DDBJ whole genome shotgun (WGS) entry which is preliminary data.</text>
</comment>
<accession>A0A817YAR4</accession>
<name>A0A817YAR4_9BILA</name>
<evidence type="ECO:0000313" key="2">
    <source>
        <dbReference type="Proteomes" id="UP000663825"/>
    </source>
</evidence>
<dbReference type="Proteomes" id="UP000663825">
    <property type="component" value="Unassembled WGS sequence"/>
</dbReference>
<dbReference type="EMBL" id="CAJNXB010004488">
    <property type="protein sequence ID" value="CAF3377903.1"/>
    <property type="molecule type" value="Genomic_DNA"/>
</dbReference>
<organism evidence="1 2">
    <name type="scientific">Rotaria socialis</name>
    <dbReference type="NCBI Taxonomy" id="392032"/>
    <lineage>
        <taxon>Eukaryota</taxon>
        <taxon>Metazoa</taxon>
        <taxon>Spiralia</taxon>
        <taxon>Gnathifera</taxon>
        <taxon>Rotifera</taxon>
        <taxon>Eurotatoria</taxon>
        <taxon>Bdelloidea</taxon>
        <taxon>Philodinida</taxon>
        <taxon>Philodinidae</taxon>
        <taxon>Rotaria</taxon>
    </lineage>
</organism>
<dbReference type="AlphaFoldDB" id="A0A817YAR4"/>
<reference evidence="1" key="1">
    <citation type="submission" date="2021-02" db="EMBL/GenBank/DDBJ databases">
        <authorList>
            <person name="Nowell W R."/>
        </authorList>
    </citation>
    <scope>NUCLEOTIDE SEQUENCE</scope>
</reference>
<evidence type="ECO:0000313" key="1">
    <source>
        <dbReference type="EMBL" id="CAF3377903.1"/>
    </source>
</evidence>
<sequence>MGEREREGERSPNLFVIEKIERFLEKFISKLFLFLTSLDIFFFKKQLFSLLLKYARNYYACNIDQYASIDNDEYSLDTDWMDYSSFHPVHALEDRAIHSRFWKRPRHRHFWKRSLVEPSMQNDNTVKSVSKQLQQQNKH</sequence>
<gene>
    <name evidence="1" type="ORF">TIS948_LOCUS25671</name>
</gene>
<dbReference type="OrthoDB" id="10017804at2759"/>
<protein>
    <submittedName>
        <fullName evidence="1">Uncharacterized protein</fullName>
    </submittedName>
</protein>
<proteinExistence type="predicted"/>